<gene>
    <name evidence="1" type="ORF">AFUS01_LOCUS37439</name>
</gene>
<dbReference type="EMBL" id="CAJVCH010543548">
    <property type="protein sequence ID" value="CAG7827450.1"/>
    <property type="molecule type" value="Genomic_DNA"/>
</dbReference>
<name>A0A8J2LSJ8_9HEXA</name>
<reference evidence="1" key="1">
    <citation type="submission" date="2021-06" db="EMBL/GenBank/DDBJ databases">
        <authorList>
            <person name="Hodson N. C."/>
            <person name="Mongue J. A."/>
            <person name="Jaron S. K."/>
        </authorList>
    </citation>
    <scope>NUCLEOTIDE SEQUENCE</scope>
</reference>
<evidence type="ECO:0000313" key="1">
    <source>
        <dbReference type="EMBL" id="CAG7827450.1"/>
    </source>
</evidence>
<keyword evidence="2" id="KW-1185">Reference proteome</keyword>
<organism evidence="1 2">
    <name type="scientific">Allacma fusca</name>
    <dbReference type="NCBI Taxonomy" id="39272"/>
    <lineage>
        <taxon>Eukaryota</taxon>
        <taxon>Metazoa</taxon>
        <taxon>Ecdysozoa</taxon>
        <taxon>Arthropoda</taxon>
        <taxon>Hexapoda</taxon>
        <taxon>Collembola</taxon>
        <taxon>Symphypleona</taxon>
        <taxon>Sminthuridae</taxon>
        <taxon>Allacma</taxon>
    </lineage>
</organism>
<dbReference type="Proteomes" id="UP000708208">
    <property type="component" value="Unassembled WGS sequence"/>
</dbReference>
<accession>A0A8J2LSJ8</accession>
<proteinExistence type="predicted"/>
<evidence type="ECO:0000313" key="2">
    <source>
        <dbReference type="Proteomes" id="UP000708208"/>
    </source>
</evidence>
<protein>
    <submittedName>
        <fullName evidence="1">Uncharacterized protein</fullName>
    </submittedName>
</protein>
<dbReference type="AlphaFoldDB" id="A0A8J2LSJ8"/>
<sequence>MPVTKAAAAHALSVRNQSRACFYFNSHSTPWKPKKVGAVSVSQPTTIFLEKYKCEPVYITQQICKYEYCHQPVELVPIPPCPAGGTAGPGCKHVFLRGERSCCGLCMWRTPNKEF</sequence>
<comment type="caution">
    <text evidence="1">The sequence shown here is derived from an EMBL/GenBank/DDBJ whole genome shotgun (WGS) entry which is preliminary data.</text>
</comment>